<proteinExistence type="predicted"/>
<sequence length="332" mass="35604">MATVGGTLQLISELAYSVISKVDPSVPSYTSRIDRVLMDHRNAYKDDGGREKVAIVTGADSGVGFVTANALARAGYQTILACQDQELAQEALDHLKRQTGLDNLEVMQLDLASLASVKRFVEQFVAKYKALDVLVNNDCVAMCPYSQTKDRIEMQFGTSHIGHFALTTQLLDSLMAAEGGARVVNVSSIASVFATNIDYSAIEDKAKYSPTGNYAIAKLANITFSNALARRLEGTNVTVNSLHPGSTAPNISPTILSNAISGPIARAVIVDAHHGAFTPIYLALSPGAAEVTGKHFSRGQAVNPHPKALDKGEQERLWAYSEQLVAEKLKTL</sequence>
<organism evidence="1 2">
    <name type="scientific">Linderina macrospora</name>
    <dbReference type="NCBI Taxonomy" id="4868"/>
    <lineage>
        <taxon>Eukaryota</taxon>
        <taxon>Fungi</taxon>
        <taxon>Fungi incertae sedis</taxon>
        <taxon>Zoopagomycota</taxon>
        <taxon>Kickxellomycotina</taxon>
        <taxon>Kickxellomycetes</taxon>
        <taxon>Kickxellales</taxon>
        <taxon>Kickxellaceae</taxon>
        <taxon>Linderina</taxon>
    </lineage>
</organism>
<dbReference type="EMBL" id="JANBPW010000776">
    <property type="protein sequence ID" value="KAJ1948317.1"/>
    <property type="molecule type" value="Genomic_DNA"/>
</dbReference>
<evidence type="ECO:0000313" key="2">
    <source>
        <dbReference type="Proteomes" id="UP001150603"/>
    </source>
</evidence>
<evidence type="ECO:0000313" key="1">
    <source>
        <dbReference type="EMBL" id="KAJ1948317.1"/>
    </source>
</evidence>
<name>A0ACC1JDK4_9FUNG</name>
<keyword evidence="2" id="KW-1185">Reference proteome</keyword>
<dbReference type="Proteomes" id="UP001150603">
    <property type="component" value="Unassembled WGS sequence"/>
</dbReference>
<accession>A0ACC1JDK4</accession>
<protein>
    <submittedName>
        <fullName evidence="1">Uncharacterized protein</fullName>
    </submittedName>
</protein>
<gene>
    <name evidence="1" type="ORF">FBU59_001652</name>
</gene>
<reference evidence="1" key="1">
    <citation type="submission" date="2022-07" db="EMBL/GenBank/DDBJ databases">
        <title>Phylogenomic reconstructions and comparative analyses of Kickxellomycotina fungi.</title>
        <authorList>
            <person name="Reynolds N.K."/>
            <person name="Stajich J.E."/>
            <person name="Barry K."/>
            <person name="Grigoriev I.V."/>
            <person name="Crous P."/>
            <person name="Smith M.E."/>
        </authorList>
    </citation>
    <scope>NUCLEOTIDE SEQUENCE</scope>
    <source>
        <strain evidence="1">NRRL 5244</strain>
    </source>
</reference>
<comment type="caution">
    <text evidence="1">The sequence shown here is derived from an EMBL/GenBank/DDBJ whole genome shotgun (WGS) entry which is preliminary data.</text>
</comment>